<proteinExistence type="predicted"/>
<organism evidence="1 2">
    <name type="scientific">Prauserella marina</name>
    <dbReference type="NCBI Taxonomy" id="530584"/>
    <lineage>
        <taxon>Bacteria</taxon>
        <taxon>Bacillati</taxon>
        <taxon>Actinomycetota</taxon>
        <taxon>Actinomycetes</taxon>
        <taxon>Pseudonocardiales</taxon>
        <taxon>Pseudonocardiaceae</taxon>
        <taxon>Prauserella</taxon>
    </lineage>
</organism>
<evidence type="ECO:0000313" key="1">
    <source>
        <dbReference type="EMBL" id="SDC68470.1"/>
    </source>
</evidence>
<gene>
    <name evidence="1" type="ORF">SAMN05421630_103186</name>
</gene>
<dbReference type="AlphaFoldDB" id="A0A1G6NKK4"/>
<reference evidence="1 2" key="1">
    <citation type="submission" date="2016-10" db="EMBL/GenBank/DDBJ databases">
        <authorList>
            <person name="de Groot N.N."/>
        </authorList>
    </citation>
    <scope>NUCLEOTIDE SEQUENCE [LARGE SCALE GENOMIC DNA]</scope>
    <source>
        <strain evidence="1 2">CGMCC 4.5506</strain>
    </source>
</reference>
<evidence type="ECO:0000313" key="2">
    <source>
        <dbReference type="Proteomes" id="UP000199494"/>
    </source>
</evidence>
<dbReference type="Proteomes" id="UP000199494">
    <property type="component" value="Unassembled WGS sequence"/>
</dbReference>
<keyword evidence="2" id="KW-1185">Reference proteome</keyword>
<protein>
    <submittedName>
        <fullName evidence="1">Uncharacterized protein</fullName>
    </submittedName>
</protein>
<dbReference type="RefSeq" id="WP_245865653.1">
    <property type="nucleotide sequence ID" value="NZ_CP016353.1"/>
</dbReference>
<sequence>MTLTALPPQLTYRDREFLKAVAAGRVQLTCNAEPDVYVDGLAWCDPFGARALIGMGLIERAPVGRHGERITALLTVEGGRRLKSSFR</sequence>
<dbReference type="EMBL" id="FMZE01000003">
    <property type="protein sequence ID" value="SDC68470.1"/>
    <property type="molecule type" value="Genomic_DNA"/>
</dbReference>
<accession>A0A1G6NKK4</accession>
<name>A0A1G6NKK4_9PSEU</name>